<accession>A0A6B0UPL7</accession>
<organism evidence="2">
    <name type="scientific">Ixodes ricinus</name>
    <name type="common">Common tick</name>
    <name type="synonym">Acarus ricinus</name>
    <dbReference type="NCBI Taxonomy" id="34613"/>
    <lineage>
        <taxon>Eukaryota</taxon>
        <taxon>Metazoa</taxon>
        <taxon>Ecdysozoa</taxon>
        <taxon>Arthropoda</taxon>
        <taxon>Chelicerata</taxon>
        <taxon>Arachnida</taxon>
        <taxon>Acari</taxon>
        <taxon>Parasitiformes</taxon>
        <taxon>Ixodida</taxon>
        <taxon>Ixodoidea</taxon>
        <taxon>Ixodidae</taxon>
        <taxon>Ixodinae</taxon>
        <taxon>Ixodes</taxon>
    </lineage>
</organism>
<dbReference type="EMBL" id="GIFC01009245">
    <property type="protein sequence ID" value="MXU91328.1"/>
    <property type="molecule type" value="Transcribed_RNA"/>
</dbReference>
<reference evidence="2" key="1">
    <citation type="submission" date="2019-12" db="EMBL/GenBank/DDBJ databases">
        <title>An insight into the sialome of adult female Ixodes ricinus ticks feeding for 6 days.</title>
        <authorList>
            <person name="Perner J."/>
            <person name="Ribeiro J.M.C."/>
        </authorList>
    </citation>
    <scope>NUCLEOTIDE SEQUENCE</scope>
    <source>
        <strain evidence="2">Semi-engorged</strain>
        <tissue evidence="2">Salivary glands</tissue>
    </source>
</reference>
<feature type="chain" id="PRO_5025365509" evidence="1">
    <location>
        <begin position="18"/>
        <end position="121"/>
    </location>
</feature>
<dbReference type="AlphaFoldDB" id="A0A6B0UPL7"/>
<protein>
    <submittedName>
        <fullName evidence="2">Putative secreted protein</fullName>
    </submittedName>
</protein>
<name>A0A6B0UPL7_IXORI</name>
<sequence length="121" mass="13199">MPAAGSCLACAAPCVAAADFCFCIKFESPTRISATSDSLSPKFFCDAFSVRFYKLQLVLHRVKSSRTPSFSFLCLRGGSAVAVSTYISDYTFQVPSRQRKCAATHFATIDRFPKGTLPSYV</sequence>
<keyword evidence="1" id="KW-0732">Signal</keyword>
<evidence type="ECO:0000256" key="1">
    <source>
        <dbReference type="SAM" id="SignalP"/>
    </source>
</evidence>
<evidence type="ECO:0000313" key="2">
    <source>
        <dbReference type="EMBL" id="MXU91328.1"/>
    </source>
</evidence>
<feature type="signal peptide" evidence="1">
    <location>
        <begin position="1"/>
        <end position="17"/>
    </location>
</feature>
<proteinExistence type="predicted"/>